<sequence>MSIEKFEFNNTMFSIVLTDMAIIPYKNESFFQ</sequence>
<dbReference type="EMBL" id="SNRY01002379">
    <property type="protein sequence ID" value="KAA6325359.1"/>
    <property type="molecule type" value="Genomic_DNA"/>
</dbReference>
<proteinExistence type="predicted"/>
<name>A0A5J4QVR9_9ZZZZ</name>
<evidence type="ECO:0000313" key="1">
    <source>
        <dbReference type="EMBL" id="KAA6325359.1"/>
    </source>
</evidence>
<dbReference type="AlphaFoldDB" id="A0A5J4QVR9"/>
<gene>
    <name evidence="1" type="ORF">EZS27_025418</name>
</gene>
<accession>A0A5J4QVR9</accession>
<reference evidence="1" key="1">
    <citation type="submission" date="2019-03" db="EMBL/GenBank/DDBJ databases">
        <title>Single cell metagenomics reveals metabolic interactions within the superorganism composed of flagellate Streblomastix strix and complex community of Bacteroidetes bacteria on its surface.</title>
        <authorList>
            <person name="Treitli S.C."/>
            <person name="Kolisko M."/>
            <person name="Husnik F."/>
            <person name="Keeling P."/>
            <person name="Hampl V."/>
        </authorList>
    </citation>
    <scope>NUCLEOTIDE SEQUENCE</scope>
    <source>
        <strain evidence="1">STM</strain>
    </source>
</reference>
<organism evidence="1">
    <name type="scientific">termite gut metagenome</name>
    <dbReference type="NCBI Taxonomy" id="433724"/>
    <lineage>
        <taxon>unclassified sequences</taxon>
        <taxon>metagenomes</taxon>
        <taxon>organismal metagenomes</taxon>
    </lineage>
</organism>
<protein>
    <submittedName>
        <fullName evidence="1">Uncharacterized protein</fullName>
    </submittedName>
</protein>
<comment type="caution">
    <text evidence="1">The sequence shown here is derived from an EMBL/GenBank/DDBJ whole genome shotgun (WGS) entry which is preliminary data.</text>
</comment>